<keyword evidence="1" id="KW-0732">Signal</keyword>
<evidence type="ECO:0000313" key="2">
    <source>
        <dbReference type="EMBL" id="ADY62172.1"/>
    </source>
</evidence>
<evidence type="ECO:0000256" key="1">
    <source>
        <dbReference type="SAM" id="SignalP"/>
    </source>
</evidence>
<dbReference type="HOGENOM" id="CLU_113730_5_2_0"/>
<dbReference type="AlphaFoldDB" id="F0SNC9"/>
<accession>F0SNC9</accession>
<dbReference type="PROSITE" id="PS51257">
    <property type="entry name" value="PROKAR_LIPOPROTEIN"/>
    <property type="match status" value="1"/>
</dbReference>
<dbReference type="KEGG" id="pbs:Plabr_4601"/>
<evidence type="ECO:0008006" key="4">
    <source>
        <dbReference type="Google" id="ProtNLM"/>
    </source>
</evidence>
<protein>
    <recommendedName>
        <fullName evidence="4">Carboxypeptidase regulatory-like domain-containing protein</fullName>
    </recommendedName>
</protein>
<evidence type="ECO:0000313" key="3">
    <source>
        <dbReference type="Proteomes" id="UP000006860"/>
    </source>
</evidence>
<reference evidence="3" key="1">
    <citation type="submission" date="2011-02" db="EMBL/GenBank/DDBJ databases">
        <title>The complete genome of Planctomyces brasiliensis DSM 5305.</title>
        <authorList>
            <person name="Lucas S."/>
            <person name="Copeland A."/>
            <person name="Lapidus A."/>
            <person name="Bruce D."/>
            <person name="Goodwin L."/>
            <person name="Pitluck S."/>
            <person name="Kyrpides N."/>
            <person name="Mavromatis K."/>
            <person name="Pagani I."/>
            <person name="Ivanova N."/>
            <person name="Ovchinnikova G."/>
            <person name="Lu M."/>
            <person name="Detter J.C."/>
            <person name="Han C."/>
            <person name="Land M."/>
            <person name="Hauser L."/>
            <person name="Markowitz V."/>
            <person name="Cheng J.-F."/>
            <person name="Hugenholtz P."/>
            <person name="Woyke T."/>
            <person name="Wu D."/>
            <person name="Tindall B."/>
            <person name="Pomrenke H.G."/>
            <person name="Brambilla E."/>
            <person name="Klenk H.-P."/>
            <person name="Eisen J.A."/>
        </authorList>
    </citation>
    <scope>NUCLEOTIDE SEQUENCE [LARGE SCALE GENOMIC DNA]</scope>
    <source>
        <strain evidence="3">ATCC 49424 / DSM 5305 / JCM 21570 / IAM 15109 / NBRC 103401 / IFAM 1448</strain>
    </source>
</reference>
<name>F0SNC9_RUBBR</name>
<dbReference type="eggNOG" id="ENOG5032YXR">
    <property type="taxonomic scope" value="Bacteria"/>
</dbReference>
<organism evidence="2 3">
    <name type="scientific">Rubinisphaera brasiliensis (strain ATCC 49424 / DSM 5305 / JCM 21570 / IAM 15109 / NBRC 103401 / IFAM 1448)</name>
    <name type="common">Planctomyces brasiliensis</name>
    <dbReference type="NCBI Taxonomy" id="756272"/>
    <lineage>
        <taxon>Bacteria</taxon>
        <taxon>Pseudomonadati</taxon>
        <taxon>Planctomycetota</taxon>
        <taxon>Planctomycetia</taxon>
        <taxon>Planctomycetales</taxon>
        <taxon>Planctomycetaceae</taxon>
        <taxon>Rubinisphaera</taxon>
    </lineage>
</organism>
<gene>
    <name evidence="2" type="ordered locus">Plabr_4601</name>
</gene>
<feature type="signal peptide" evidence="1">
    <location>
        <begin position="1"/>
        <end position="18"/>
    </location>
</feature>
<dbReference type="EMBL" id="CP002546">
    <property type="protein sequence ID" value="ADY62172.1"/>
    <property type="molecule type" value="Genomic_DNA"/>
</dbReference>
<feature type="chain" id="PRO_5003260718" description="Carboxypeptidase regulatory-like domain-containing protein" evidence="1">
    <location>
        <begin position="19"/>
        <end position="135"/>
    </location>
</feature>
<proteinExistence type="predicted"/>
<sequence length="135" mass="14519">MRKSLLCLALAVSGLVGCGSSSDGPELISVSGQVMLDGQPLQSGSILFKDPEGKARSYFATIEDGTYETRIETGKRRVEVSAIRSVPGKMVPNAEGDGMEPASEQYLPAEYNKLSTLEIEVDHSGENDFDFELNS</sequence>
<keyword evidence="3" id="KW-1185">Reference proteome</keyword>
<dbReference type="Proteomes" id="UP000006860">
    <property type="component" value="Chromosome"/>
</dbReference>